<proteinExistence type="predicted"/>
<evidence type="ECO:0000256" key="1">
    <source>
        <dbReference type="ARBA" id="ARBA00004141"/>
    </source>
</evidence>
<feature type="transmembrane region" description="Helical" evidence="6">
    <location>
        <begin position="24"/>
        <end position="42"/>
    </location>
</feature>
<feature type="transmembrane region" description="Helical" evidence="6">
    <location>
        <begin position="94"/>
        <end position="113"/>
    </location>
</feature>
<accession>A0ABT0DUQ1</accession>
<sequence length="441" mass="47013">MENTNGIVGEGAAPAQADAVYRKVKWRLVPFLMACYVVAYLDRVNVGFAKLGMSGELGISEAAYGLGAGIFFIGYFLFEIPSNMALHRFGARRWIARIMISWAVVSAGCAFIEGEMSFYILRFLLGVAEAGFFPGIILYLSYWFPSSRRGEVIALFMVSIPLAGIVGGPLSGLIMEGMDGIGGWGGWRWMFVIEALPAVVLGCLVPRMLPSRPAEADWLDDSECAWIERDLAADEPEGVRHHARIRDVFGDPQIMRLALIYFGCIMGQYGFTFWLPTMIDDISGGSPLVVGLFSVLPYACAAVVMLLVGRSSDRTGERRWHLILPLLVGAAALIVTPMAQNPVPAIALLCLAAASTLTASPLFWNLPTAFLRGSAAAVGIAAINSVGNLAGFASPLLIGWISGTTGSRATATAVLALILIVAAIAVFAGSRSPAKAALASR</sequence>
<dbReference type="PROSITE" id="PS50850">
    <property type="entry name" value="MFS"/>
    <property type="match status" value="1"/>
</dbReference>
<name>A0ABT0DUQ1_9SPHN</name>
<gene>
    <name evidence="8" type="ORF">MU848_04505</name>
</gene>
<evidence type="ECO:0000256" key="3">
    <source>
        <dbReference type="ARBA" id="ARBA00022692"/>
    </source>
</evidence>
<dbReference type="PANTHER" id="PTHR43791">
    <property type="entry name" value="PERMEASE-RELATED"/>
    <property type="match status" value="1"/>
</dbReference>
<feature type="transmembrane region" description="Helical" evidence="6">
    <location>
        <begin position="345"/>
        <end position="364"/>
    </location>
</feature>
<feature type="transmembrane region" description="Helical" evidence="6">
    <location>
        <begin position="376"/>
        <end position="403"/>
    </location>
</feature>
<dbReference type="PANTHER" id="PTHR43791:SF36">
    <property type="entry name" value="TRANSPORTER, PUTATIVE (AFU_ORTHOLOGUE AFUA_6G08340)-RELATED"/>
    <property type="match status" value="1"/>
</dbReference>
<dbReference type="InterPro" id="IPR020846">
    <property type="entry name" value="MFS_dom"/>
</dbReference>
<keyword evidence="5 6" id="KW-0472">Membrane</keyword>
<dbReference type="InterPro" id="IPR011701">
    <property type="entry name" value="MFS"/>
</dbReference>
<organism evidence="8 9">
    <name type="scientific">Sphingobium agri</name>
    <dbReference type="NCBI Taxonomy" id="2933566"/>
    <lineage>
        <taxon>Bacteria</taxon>
        <taxon>Pseudomonadati</taxon>
        <taxon>Pseudomonadota</taxon>
        <taxon>Alphaproteobacteria</taxon>
        <taxon>Sphingomonadales</taxon>
        <taxon>Sphingomonadaceae</taxon>
        <taxon>Sphingobium</taxon>
    </lineage>
</organism>
<evidence type="ECO:0000313" key="9">
    <source>
        <dbReference type="Proteomes" id="UP001203512"/>
    </source>
</evidence>
<dbReference type="SUPFAM" id="SSF103473">
    <property type="entry name" value="MFS general substrate transporter"/>
    <property type="match status" value="1"/>
</dbReference>
<feature type="transmembrane region" description="Helical" evidence="6">
    <location>
        <begin position="254"/>
        <end position="276"/>
    </location>
</feature>
<feature type="transmembrane region" description="Helical" evidence="6">
    <location>
        <begin position="187"/>
        <end position="205"/>
    </location>
</feature>
<feature type="transmembrane region" description="Helical" evidence="6">
    <location>
        <begin position="62"/>
        <end position="82"/>
    </location>
</feature>
<feature type="domain" description="Major facilitator superfamily (MFS) profile" evidence="7">
    <location>
        <begin position="28"/>
        <end position="434"/>
    </location>
</feature>
<evidence type="ECO:0000259" key="7">
    <source>
        <dbReference type="PROSITE" id="PS50850"/>
    </source>
</evidence>
<comment type="subcellular location">
    <subcellularLocation>
        <location evidence="1">Membrane</location>
        <topology evidence="1">Multi-pass membrane protein</topology>
    </subcellularLocation>
</comment>
<feature type="transmembrane region" description="Helical" evidence="6">
    <location>
        <begin position="119"/>
        <end position="140"/>
    </location>
</feature>
<dbReference type="Proteomes" id="UP001203512">
    <property type="component" value="Unassembled WGS sequence"/>
</dbReference>
<dbReference type="EMBL" id="JALKHS010000006">
    <property type="protein sequence ID" value="MCK0530844.1"/>
    <property type="molecule type" value="Genomic_DNA"/>
</dbReference>
<dbReference type="InterPro" id="IPR036259">
    <property type="entry name" value="MFS_trans_sf"/>
</dbReference>
<protein>
    <submittedName>
        <fullName evidence="8">MFS transporter</fullName>
    </submittedName>
</protein>
<evidence type="ECO:0000256" key="6">
    <source>
        <dbReference type="SAM" id="Phobius"/>
    </source>
</evidence>
<comment type="caution">
    <text evidence="8">The sequence shown here is derived from an EMBL/GenBank/DDBJ whole genome shotgun (WGS) entry which is preliminary data.</text>
</comment>
<feature type="transmembrane region" description="Helical" evidence="6">
    <location>
        <begin position="320"/>
        <end position="339"/>
    </location>
</feature>
<feature type="transmembrane region" description="Helical" evidence="6">
    <location>
        <begin position="288"/>
        <end position="308"/>
    </location>
</feature>
<keyword evidence="2" id="KW-0813">Transport</keyword>
<keyword evidence="9" id="KW-1185">Reference proteome</keyword>
<reference evidence="8 9" key="1">
    <citation type="submission" date="2022-04" db="EMBL/GenBank/DDBJ databases">
        <authorList>
            <person name="Huq M.A."/>
        </authorList>
    </citation>
    <scope>NUCLEOTIDE SEQUENCE [LARGE SCALE GENOMIC DNA]</scope>
    <source>
        <strain evidence="8 9">MAH-33</strain>
    </source>
</reference>
<evidence type="ECO:0000313" key="8">
    <source>
        <dbReference type="EMBL" id="MCK0530844.1"/>
    </source>
</evidence>
<dbReference type="Gene3D" id="1.20.1250.20">
    <property type="entry name" value="MFS general substrate transporter like domains"/>
    <property type="match status" value="2"/>
</dbReference>
<dbReference type="CDD" id="cd17319">
    <property type="entry name" value="MFS_ExuT_GudP_like"/>
    <property type="match status" value="1"/>
</dbReference>
<keyword evidence="4 6" id="KW-1133">Transmembrane helix</keyword>
<evidence type="ECO:0000256" key="2">
    <source>
        <dbReference type="ARBA" id="ARBA00022448"/>
    </source>
</evidence>
<dbReference type="RefSeq" id="WP_247230480.1">
    <property type="nucleotide sequence ID" value="NZ_JALKHS010000006.1"/>
</dbReference>
<feature type="transmembrane region" description="Helical" evidence="6">
    <location>
        <begin position="409"/>
        <end position="428"/>
    </location>
</feature>
<evidence type="ECO:0000256" key="4">
    <source>
        <dbReference type="ARBA" id="ARBA00022989"/>
    </source>
</evidence>
<feature type="transmembrane region" description="Helical" evidence="6">
    <location>
        <begin position="152"/>
        <end position="175"/>
    </location>
</feature>
<keyword evidence="3 6" id="KW-0812">Transmembrane</keyword>
<evidence type="ECO:0000256" key="5">
    <source>
        <dbReference type="ARBA" id="ARBA00023136"/>
    </source>
</evidence>
<dbReference type="Pfam" id="PF07690">
    <property type="entry name" value="MFS_1"/>
    <property type="match status" value="1"/>
</dbReference>